<evidence type="ECO:0000259" key="7">
    <source>
        <dbReference type="Pfam" id="PF06271"/>
    </source>
</evidence>
<evidence type="ECO:0000256" key="1">
    <source>
        <dbReference type="ARBA" id="ARBA00004651"/>
    </source>
</evidence>
<comment type="subcellular location">
    <subcellularLocation>
        <location evidence="1">Cell membrane</location>
        <topology evidence="1">Multi-pass membrane protein</topology>
    </subcellularLocation>
</comment>
<reference evidence="8" key="1">
    <citation type="submission" date="2016-10" db="EMBL/GenBank/DDBJ databases">
        <title>Genome sequence of Streptomyces mangrovisoli MUSC 149.</title>
        <authorList>
            <person name="Lee L.-H."/>
            <person name="Ser H.-L."/>
        </authorList>
    </citation>
    <scope>NUCLEOTIDE SEQUENCE [LARGE SCALE GENOMIC DNA]</scope>
    <source>
        <strain evidence="8">MUSC 149</strain>
    </source>
</reference>
<dbReference type="Pfam" id="PF06271">
    <property type="entry name" value="RDD"/>
    <property type="match status" value="1"/>
</dbReference>
<dbReference type="AlphaFoldDB" id="A0A1J4NQE7"/>
<sequence>MRGDTAGIVSRGLAAVVDFLVATGLGLALELAAGCARMAFTGPPFKMPDLPGWATVLGGWVIAVLYLTAGWAMVGRTVGTGLMGLRVARRTGRPVKIPRALLRAVLCVTFPWGLLWVPFSRRDASLQDLLTSTAVRYDPP</sequence>
<feature type="transmembrane region" description="Helical" evidence="6">
    <location>
        <begin position="12"/>
        <end position="33"/>
    </location>
</feature>
<dbReference type="PANTHER" id="PTHR36115">
    <property type="entry name" value="PROLINE-RICH ANTIGEN HOMOLOG-RELATED"/>
    <property type="match status" value="1"/>
</dbReference>
<feature type="transmembrane region" description="Helical" evidence="6">
    <location>
        <begin position="53"/>
        <end position="79"/>
    </location>
</feature>
<dbReference type="EMBL" id="LAVA02000103">
    <property type="protein sequence ID" value="OIJ63477.1"/>
    <property type="molecule type" value="Genomic_DNA"/>
</dbReference>
<keyword evidence="3 6" id="KW-0812">Transmembrane</keyword>
<evidence type="ECO:0000313" key="8">
    <source>
        <dbReference type="EMBL" id="OIJ63477.1"/>
    </source>
</evidence>
<keyword evidence="4 6" id="KW-1133">Transmembrane helix</keyword>
<protein>
    <submittedName>
        <fullName evidence="8">RDD family protein</fullName>
    </submittedName>
</protein>
<proteinExistence type="predicted"/>
<keyword evidence="2" id="KW-1003">Cell membrane</keyword>
<evidence type="ECO:0000313" key="9">
    <source>
        <dbReference type="Proteomes" id="UP000034196"/>
    </source>
</evidence>
<keyword evidence="9" id="KW-1185">Reference proteome</keyword>
<feature type="transmembrane region" description="Helical" evidence="6">
    <location>
        <begin position="100"/>
        <end position="119"/>
    </location>
</feature>
<name>A0A1J4NQE7_9ACTN</name>
<dbReference type="InterPro" id="IPR010432">
    <property type="entry name" value="RDD"/>
</dbReference>
<gene>
    <name evidence="8" type="ORF">WN71_033905</name>
</gene>
<evidence type="ECO:0000256" key="3">
    <source>
        <dbReference type="ARBA" id="ARBA00022692"/>
    </source>
</evidence>
<dbReference type="GO" id="GO:0005886">
    <property type="term" value="C:plasma membrane"/>
    <property type="evidence" value="ECO:0007669"/>
    <property type="project" value="UniProtKB-SubCell"/>
</dbReference>
<comment type="caution">
    <text evidence="8">The sequence shown here is derived from an EMBL/GenBank/DDBJ whole genome shotgun (WGS) entry which is preliminary data.</text>
</comment>
<accession>A0A1J4NQE7</accession>
<dbReference type="Proteomes" id="UP000034196">
    <property type="component" value="Unassembled WGS sequence"/>
</dbReference>
<evidence type="ECO:0000256" key="4">
    <source>
        <dbReference type="ARBA" id="ARBA00022989"/>
    </source>
</evidence>
<evidence type="ECO:0000256" key="5">
    <source>
        <dbReference type="ARBA" id="ARBA00023136"/>
    </source>
</evidence>
<dbReference type="InterPro" id="IPR051791">
    <property type="entry name" value="Pra-immunoreactive"/>
</dbReference>
<organism evidence="8 9">
    <name type="scientific">Streptomyces mangrovisoli</name>
    <dbReference type="NCBI Taxonomy" id="1428628"/>
    <lineage>
        <taxon>Bacteria</taxon>
        <taxon>Bacillati</taxon>
        <taxon>Actinomycetota</taxon>
        <taxon>Actinomycetes</taxon>
        <taxon>Kitasatosporales</taxon>
        <taxon>Streptomycetaceae</taxon>
        <taxon>Streptomyces</taxon>
    </lineage>
</organism>
<dbReference type="PANTHER" id="PTHR36115:SF6">
    <property type="entry name" value="PROLINE-RICH ANTIGEN HOMOLOG"/>
    <property type="match status" value="1"/>
</dbReference>
<dbReference type="STRING" id="1428628.WN71_033905"/>
<evidence type="ECO:0000256" key="2">
    <source>
        <dbReference type="ARBA" id="ARBA00022475"/>
    </source>
</evidence>
<keyword evidence="5 6" id="KW-0472">Membrane</keyword>
<evidence type="ECO:0000256" key="6">
    <source>
        <dbReference type="SAM" id="Phobius"/>
    </source>
</evidence>
<feature type="domain" description="RDD" evidence="7">
    <location>
        <begin position="5"/>
        <end position="130"/>
    </location>
</feature>